<dbReference type="Proteomes" id="UP000295509">
    <property type="component" value="Unassembled WGS sequence"/>
</dbReference>
<dbReference type="EC" id="5.2.1.8" evidence="3"/>
<dbReference type="AlphaFoldDB" id="A0A4V6QCW1"/>
<proteinExistence type="inferred from homology"/>
<evidence type="ECO:0000256" key="6">
    <source>
        <dbReference type="ARBA" id="ARBA00023235"/>
    </source>
</evidence>
<evidence type="ECO:0000256" key="2">
    <source>
        <dbReference type="ARBA" id="ARBA00007656"/>
    </source>
</evidence>
<evidence type="ECO:0000256" key="7">
    <source>
        <dbReference type="PROSITE-ProRule" id="PRU00278"/>
    </source>
</evidence>
<dbReference type="Gene3D" id="3.10.50.40">
    <property type="match status" value="1"/>
</dbReference>
<organism evidence="9 10">
    <name type="scientific">Paraburkholderia rhizosphaerae</name>
    <dbReference type="NCBI Taxonomy" id="480658"/>
    <lineage>
        <taxon>Bacteria</taxon>
        <taxon>Pseudomonadati</taxon>
        <taxon>Pseudomonadota</taxon>
        <taxon>Betaproteobacteria</taxon>
        <taxon>Burkholderiales</taxon>
        <taxon>Burkholderiaceae</taxon>
        <taxon>Paraburkholderia</taxon>
    </lineage>
</organism>
<evidence type="ECO:0000259" key="8">
    <source>
        <dbReference type="PROSITE" id="PS50198"/>
    </source>
</evidence>
<dbReference type="PANTHER" id="PTHR47245:SF1">
    <property type="entry name" value="FOLDASE PROTEIN PRSA"/>
    <property type="match status" value="1"/>
</dbReference>
<keyword evidence="6 7" id="KW-0413">Isomerase</keyword>
<accession>A0A4V6QCW1</accession>
<dbReference type="GO" id="GO:0003755">
    <property type="term" value="F:peptidyl-prolyl cis-trans isomerase activity"/>
    <property type="evidence" value="ECO:0007669"/>
    <property type="project" value="UniProtKB-KW"/>
</dbReference>
<dbReference type="PANTHER" id="PTHR47245">
    <property type="entry name" value="PEPTIDYLPROLYL ISOMERASE"/>
    <property type="match status" value="1"/>
</dbReference>
<dbReference type="EMBL" id="SORE01000031">
    <property type="protein sequence ID" value="TDY38744.1"/>
    <property type="molecule type" value="Genomic_DNA"/>
</dbReference>
<gene>
    <name evidence="9" type="ORF">BX592_13144</name>
</gene>
<evidence type="ECO:0000313" key="10">
    <source>
        <dbReference type="Proteomes" id="UP000295509"/>
    </source>
</evidence>
<keyword evidence="5 7" id="KW-0697">Rotamase</keyword>
<evidence type="ECO:0000256" key="1">
    <source>
        <dbReference type="ARBA" id="ARBA00000971"/>
    </source>
</evidence>
<protein>
    <recommendedName>
        <fullName evidence="3">peptidylprolyl isomerase</fullName>
        <ecNumber evidence="3">5.2.1.8</ecNumber>
    </recommendedName>
</protein>
<dbReference type="InterPro" id="IPR046357">
    <property type="entry name" value="PPIase_dom_sf"/>
</dbReference>
<evidence type="ECO:0000313" key="9">
    <source>
        <dbReference type="EMBL" id="TDY38744.1"/>
    </source>
</evidence>
<comment type="catalytic activity">
    <reaction evidence="1">
        <text>[protein]-peptidylproline (omega=180) = [protein]-peptidylproline (omega=0)</text>
        <dbReference type="Rhea" id="RHEA:16237"/>
        <dbReference type="Rhea" id="RHEA-COMP:10747"/>
        <dbReference type="Rhea" id="RHEA-COMP:10748"/>
        <dbReference type="ChEBI" id="CHEBI:83833"/>
        <dbReference type="ChEBI" id="CHEBI:83834"/>
        <dbReference type="EC" id="5.2.1.8"/>
    </reaction>
</comment>
<name>A0A4V6QCW1_9BURK</name>
<dbReference type="OrthoDB" id="8717342at2"/>
<keyword evidence="4" id="KW-0732">Signal</keyword>
<dbReference type="InterPro" id="IPR000297">
    <property type="entry name" value="PPIase_PpiC"/>
</dbReference>
<evidence type="ECO:0000256" key="4">
    <source>
        <dbReference type="ARBA" id="ARBA00022729"/>
    </source>
</evidence>
<comment type="caution">
    <text evidence="9">The sequence shown here is derived from an EMBL/GenBank/DDBJ whole genome shotgun (WGS) entry which is preliminary data.</text>
</comment>
<evidence type="ECO:0000256" key="5">
    <source>
        <dbReference type="ARBA" id="ARBA00023110"/>
    </source>
</evidence>
<evidence type="ECO:0000256" key="3">
    <source>
        <dbReference type="ARBA" id="ARBA00013194"/>
    </source>
</evidence>
<keyword evidence="10" id="KW-1185">Reference proteome</keyword>
<dbReference type="InterPro" id="IPR050245">
    <property type="entry name" value="PrsA_foldase"/>
</dbReference>
<dbReference type="Gene3D" id="1.10.4030.10">
    <property type="entry name" value="Porin chaperone SurA, peptide-binding domain"/>
    <property type="match status" value="1"/>
</dbReference>
<dbReference type="Pfam" id="PF00639">
    <property type="entry name" value="Rotamase"/>
    <property type="match status" value="1"/>
</dbReference>
<dbReference type="RefSeq" id="WP_134196797.1">
    <property type="nucleotide sequence ID" value="NZ_JBHLUW010000037.1"/>
</dbReference>
<sequence>MTAIVRIDDEVVDDAEFIRLLKLTGQFESLIEQLVREKLTVHAARKHGVTVSADEIQQRADQFRRVRGLHRAADTNQYLDAMGVSLDQFETFIADGLYQEKMLDSIADDGAIGEYFSLNSPKFDAIEVSHIVLDSEGKAKEMISYLHDDPDSFAEMAREHSIADTGSAGGVIGKVLRGSLKPDIEAKIFNAAVGDLLGPFASADRSCFEIFAVTAKYPAQLDADVAAEIKRLLREEWLMARAQEHIIEAR</sequence>
<feature type="domain" description="PpiC" evidence="8">
    <location>
        <begin position="123"/>
        <end position="202"/>
    </location>
</feature>
<dbReference type="SUPFAM" id="SSF109998">
    <property type="entry name" value="Triger factor/SurA peptide-binding domain-like"/>
    <property type="match status" value="1"/>
</dbReference>
<dbReference type="PROSITE" id="PS50198">
    <property type="entry name" value="PPIC_PPIASE_2"/>
    <property type="match status" value="1"/>
</dbReference>
<dbReference type="SUPFAM" id="SSF54534">
    <property type="entry name" value="FKBP-like"/>
    <property type="match status" value="1"/>
</dbReference>
<comment type="similarity">
    <text evidence="2">Belongs to the PpiC/parvulin rotamase family.</text>
</comment>
<reference evidence="9 10" key="1">
    <citation type="submission" date="2019-03" db="EMBL/GenBank/DDBJ databases">
        <title>Genomic Encyclopedia of Type Strains, Phase III (KMG-III): the genomes of soil and plant-associated and newly described type strains.</title>
        <authorList>
            <person name="Whitman W."/>
        </authorList>
    </citation>
    <scope>NUCLEOTIDE SEQUENCE [LARGE SCALE GENOMIC DNA]</scope>
    <source>
        <strain evidence="9 10">LMG 29544</strain>
    </source>
</reference>
<dbReference type="InterPro" id="IPR027304">
    <property type="entry name" value="Trigger_fact/SurA_dom_sf"/>
</dbReference>